<keyword evidence="10 11" id="KW-0472">Membrane</keyword>
<dbReference type="FunFam" id="3.40.50.1000:FF:000028">
    <property type="entry name" value="Calcium-transporting P-type ATPase, putative"/>
    <property type="match status" value="1"/>
</dbReference>
<feature type="domain" description="Cation-transporting P-type ATPase N-terminal" evidence="12">
    <location>
        <begin position="12"/>
        <end position="85"/>
    </location>
</feature>
<gene>
    <name evidence="13" type="ORF">FJY68_02030</name>
</gene>
<dbReference type="Pfam" id="PF00689">
    <property type="entry name" value="Cation_ATPase_C"/>
    <property type="match status" value="1"/>
</dbReference>
<evidence type="ECO:0000256" key="3">
    <source>
        <dbReference type="ARBA" id="ARBA00022475"/>
    </source>
</evidence>
<dbReference type="InterPro" id="IPR036412">
    <property type="entry name" value="HAD-like_sf"/>
</dbReference>
<evidence type="ECO:0000256" key="9">
    <source>
        <dbReference type="ARBA" id="ARBA00022989"/>
    </source>
</evidence>
<dbReference type="InterPro" id="IPR023214">
    <property type="entry name" value="HAD_sf"/>
</dbReference>
<keyword evidence="4 11" id="KW-0812">Transmembrane</keyword>
<feature type="transmembrane region" description="Helical" evidence="11">
    <location>
        <begin position="851"/>
        <end position="872"/>
    </location>
</feature>
<dbReference type="NCBIfam" id="TIGR01494">
    <property type="entry name" value="ATPase_P-type"/>
    <property type="match status" value="3"/>
</dbReference>
<evidence type="ECO:0000256" key="1">
    <source>
        <dbReference type="ARBA" id="ARBA00004651"/>
    </source>
</evidence>
<dbReference type="GO" id="GO:0016887">
    <property type="term" value="F:ATP hydrolysis activity"/>
    <property type="evidence" value="ECO:0007669"/>
    <property type="project" value="InterPro"/>
</dbReference>
<dbReference type="Pfam" id="PF13246">
    <property type="entry name" value="Cation_ATPase"/>
    <property type="match status" value="1"/>
</dbReference>
<evidence type="ECO:0000256" key="11">
    <source>
        <dbReference type="SAM" id="Phobius"/>
    </source>
</evidence>
<keyword evidence="5" id="KW-0479">Metal-binding</keyword>
<evidence type="ECO:0000313" key="14">
    <source>
        <dbReference type="Proteomes" id="UP000779900"/>
    </source>
</evidence>
<dbReference type="GO" id="GO:1990573">
    <property type="term" value="P:potassium ion import across plasma membrane"/>
    <property type="evidence" value="ECO:0007669"/>
    <property type="project" value="TreeGrafter"/>
</dbReference>
<feature type="transmembrane region" description="Helical" evidence="11">
    <location>
        <begin position="253"/>
        <end position="271"/>
    </location>
</feature>
<evidence type="ECO:0000256" key="6">
    <source>
        <dbReference type="ARBA" id="ARBA00022741"/>
    </source>
</evidence>
<keyword evidence="9 11" id="KW-1133">Transmembrane helix</keyword>
<dbReference type="PROSITE" id="PS00154">
    <property type="entry name" value="ATPASE_E1_E2"/>
    <property type="match status" value="1"/>
</dbReference>
<dbReference type="GO" id="GO:0005886">
    <property type="term" value="C:plasma membrane"/>
    <property type="evidence" value="ECO:0007669"/>
    <property type="project" value="UniProtKB-SubCell"/>
</dbReference>
<dbReference type="InterPro" id="IPR050510">
    <property type="entry name" value="Cation_transp_ATPase_P-type"/>
</dbReference>
<feature type="transmembrane region" description="Helical" evidence="11">
    <location>
        <begin position="89"/>
        <end position="105"/>
    </location>
</feature>
<protein>
    <submittedName>
        <fullName evidence="13">Cation-translocating P-type ATPase</fullName>
    </submittedName>
</protein>
<evidence type="ECO:0000256" key="2">
    <source>
        <dbReference type="ARBA" id="ARBA00005675"/>
    </source>
</evidence>
<dbReference type="InterPro" id="IPR059000">
    <property type="entry name" value="ATPase_P-type_domA"/>
</dbReference>
<dbReference type="GO" id="GO:1902600">
    <property type="term" value="P:proton transmembrane transport"/>
    <property type="evidence" value="ECO:0007669"/>
    <property type="project" value="TreeGrafter"/>
</dbReference>
<evidence type="ECO:0000259" key="12">
    <source>
        <dbReference type="SMART" id="SM00831"/>
    </source>
</evidence>
<dbReference type="SUPFAM" id="SSF81653">
    <property type="entry name" value="Calcium ATPase, transduction domain A"/>
    <property type="match status" value="1"/>
</dbReference>
<dbReference type="InterPro" id="IPR008250">
    <property type="entry name" value="ATPase_P-typ_transduc_dom_A_sf"/>
</dbReference>
<dbReference type="InterPro" id="IPR023299">
    <property type="entry name" value="ATPase_P-typ_cyto_dom_N"/>
</dbReference>
<dbReference type="GO" id="GO:0005524">
    <property type="term" value="F:ATP binding"/>
    <property type="evidence" value="ECO:0007669"/>
    <property type="project" value="UniProtKB-KW"/>
</dbReference>
<dbReference type="Proteomes" id="UP000779900">
    <property type="component" value="Unassembled WGS sequence"/>
</dbReference>
<feature type="transmembrane region" description="Helical" evidence="11">
    <location>
        <begin position="277"/>
        <end position="308"/>
    </location>
</feature>
<proteinExistence type="inferred from homology"/>
<organism evidence="13 14">
    <name type="scientific">candidate division WOR-3 bacterium</name>
    <dbReference type="NCBI Taxonomy" id="2052148"/>
    <lineage>
        <taxon>Bacteria</taxon>
        <taxon>Bacteria division WOR-3</taxon>
    </lineage>
</organism>
<dbReference type="Gene3D" id="2.70.150.10">
    <property type="entry name" value="Calcium-transporting ATPase, cytoplasmic transduction domain A"/>
    <property type="match status" value="1"/>
</dbReference>
<feature type="transmembrane region" description="Helical" evidence="11">
    <location>
        <begin position="65"/>
        <end position="83"/>
    </location>
</feature>
<feature type="transmembrane region" description="Helical" evidence="11">
    <location>
        <begin position="724"/>
        <end position="746"/>
    </location>
</feature>
<evidence type="ECO:0000256" key="10">
    <source>
        <dbReference type="ARBA" id="ARBA00023136"/>
    </source>
</evidence>
<dbReference type="Pfam" id="PF00690">
    <property type="entry name" value="Cation_ATPase_N"/>
    <property type="match status" value="1"/>
</dbReference>
<dbReference type="PRINTS" id="PR00119">
    <property type="entry name" value="CATATPASE"/>
</dbReference>
<name>A0A938BQH7_UNCW3</name>
<evidence type="ECO:0000256" key="4">
    <source>
        <dbReference type="ARBA" id="ARBA00022692"/>
    </source>
</evidence>
<dbReference type="GO" id="GO:0005391">
    <property type="term" value="F:P-type sodium:potassium-exchanging transporter activity"/>
    <property type="evidence" value="ECO:0007669"/>
    <property type="project" value="TreeGrafter"/>
</dbReference>
<dbReference type="InterPro" id="IPR004014">
    <property type="entry name" value="ATPase_P-typ_cation-transptr_N"/>
</dbReference>
<dbReference type="SFLD" id="SFLDF00027">
    <property type="entry name" value="p-type_atpase"/>
    <property type="match status" value="1"/>
</dbReference>
<keyword evidence="8" id="KW-1278">Translocase</keyword>
<dbReference type="SFLD" id="SFLDS00003">
    <property type="entry name" value="Haloacid_Dehalogenase"/>
    <property type="match status" value="1"/>
</dbReference>
<accession>A0A938BQH7</accession>
<dbReference type="Gene3D" id="3.40.1110.10">
    <property type="entry name" value="Calcium-transporting ATPase, cytoplasmic domain N"/>
    <property type="match status" value="1"/>
</dbReference>
<keyword evidence="7" id="KW-0067">ATP-binding</keyword>
<dbReference type="Pfam" id="PF00122">
    <property type="entry name" value="E1-E2_ATPase"/>
    <property type="match status" value="1"/>
</dbReference>
<dbReference type="InterPro" id="IPR006068">
    <property type="entry name" value="ATPase_P-typ_cation-transptr_C"/>
</dbReference>
<comment type="caution">
    <text evidence="13">The sequence shown here is derived from an EMBL/GenBank/DDBJ whole genome shotgun (WGS) entry which is preliminary data.</text>
</comment>
<reference evidence="13" key="1">
    <citation type="submission" date="2019-03" db="EMBL/GenBank/DDBJ databases">
        <title>Lake Tanganyika Metagenome-Assembled Genomes (MAGs).</title>
        <authorList>
            <person name="Tran P."/>
        </authorList>
    </citation>
    <scope>NUCLEOTIDE SEQUENCE</scope>
    <source>
        <strain evidence="13">K_DeepCast_150m_m2_040</strain>
    </source>
</reference>
<comment type="similarity">
    <text evidence="2">Belongs to the cation transport ATPase (P-type) (TC 3.A.3) family. Type IIA subfamily.</text>
</comment>
<dbReference type="FunFam" id="2.70.150.10:FF:000016">
    <property type="entry name" value="Calcium-transporting P-type ATPase putative"/>
    <property type="match status" value="1"/>
</dbReference>
<dbReference type="SFLD" id="SFLDG00002">
    <property type="entry name" value="C1.7:_P-type_atpase_like"/>
    <property type="match status" value="1"/>
</dbReference>
<dbReference type="SUPFAM" id="SSF81665">
    <property type="entry name" value="Calcium ATPase, transmembrane domain M"/>
    <property type="match status" value="1"/>
</dbReference>
<dbReference type="Gene3D" id="1.20.1110.10">
    <property type="entry name" value="Calcium-transporting ATPase, transmembrane domain"/>
    <property type="match status" value="1"/>
</dbReference>
<dbReference type="PANTHER" id="PTHR43294">
    <property type="entry name" value="SODIUM/POTASSIUM-TRANSPORTING ATPASE SUBUNIT ALPHA"/>
    <property type="match status" value="1"/>
</dbReference>
<dbReference type="GO" id="GO:0046872">
    <property type="term" value="F:metal ion binding"/>
    <property type="evidence" value="ECO:0007669"/>
    <property type="project" value="UniProtKB-KW"/>
</dbReference>
<dbReference type="InterPro" id="IPR001757">
    <property type="entry name" value="P_typ_ATPase"/>
</dbReference>
<dbReference type="SUPFAM" id="SSF56784">
    <property type="entry name" value="HAD-like"/>
    <property type="match status" value="1"/>
</dbReference>
<evidence type="ECO:0000256" key="7">
    <source>
        <dbReference type="ARBA" id="ARBA00022840"/>
    </source>
</evidence>
<dbReference type="InterPro" id="IPR023298">
    <property type="entry name" value="ATPase_P-typ_TM_dom_sf"/>
</dbReference>
<dbReference type="EMBL" id="VGIR01000007">
    <property type="protein sequence ID" value="MBM3330615.1"/>
    <property type="molecule type" value="Genomic_DNA"/>
</dbReference>
<dbReference type="AlphaFoldDB" id="A0A938BQH7"/>
<feature type="transmembrane region" description="Helical" evidence="11">
    <location>
        <begin position="789"/>
        <end position="810"/>
    </location>
</feature>
<keyword evidence="6" id="KW-0547">Nucleotide-binding</keyword>
<dbReference type="InterPro" id="IPR018303">
    <property type="entry name" value="ATPase_P-typ_P_site"/>
</dbReference>
<keyword evidence="3" id="KW-1003">Cell membrane</keyword>
<sequence>MTQREAGDEQVEWHQLTADAALSRVASHRDGLSASEVQARLARYGQNALIEHGGKSPLAILRDQFVSVMVFLLVGAGIVSVVLGEHTDAIVILAIVILNAVLGFFQEYRAERAIQALKSLAVPTVRIRRGGHVVELSARELVPGDIVMLEAGSHVPADGRLLDAANLRIQESTLTGESEPVEKTCEPLPEGDRALGDRRNMAYMGTAVVAGRGAMVVTSTGMTTELGRIADMLQGVEREPTPLQRRMAQLSRGLLLAVIVLVVIVFVLGLLQHKADIRVLVLTAISMAVAAVPEALPAVVTIALALGAQRMLRRRALMRKLPAVETLGSVDVICSDKTGTLTENRMTVTVLDVLGHRLEVTPDTTHVDVEKAGAPVTAIELLLVGGALCNDAALEIGEDGRHRAIGDPTEGALVVAASRFGFSKPELEQALSRVAEVPFSSERKRMTTVHELDANKGGRAGQVLAAVVGDSRYAAIMKGAVDVILSDAVGVLAGDSVTPMGPEVRGRVEAANDRLALSGMRVLGLAVRPLAELPATVDEATAERGMVFVGMVAMIDPARAEVKDAVATCRAAGVRPVMITGDHPLTARYIASELDMAGTDTEVLTGVDLSRTSAEELQSTVERTSVYARVAPEHKLAIVEALQKKGHIVAMTGDGVNDAPALRRADIGVAMGITGTDVSKEAADMVLLDDNFATIVAAVEEGRVIYDNIRKFLKYTLTSNAGEIWVMLLAPFLGMPMALLPVQILWVNLVTDGLPGLALTVEPAERNTMRRRPYHPSQNIFGRGLAIDVVWVGLMMGLTSLAVGYVSWLVNHQGHWQTMIFTTLTMGQMGNALATRSECDSLFSRGRKVNYLLYATVVLTLGLQLAVTYVPFLQRVFYTVALTPLELLFSLAVSTAVFWSVELVKLAARVRGSRRSRQS</sequence>
<evidence type="ECO:0000256" key="8">
    <source>
        <dbReference type="ARBA" id="ARBA00022967"/>
    </source>
</evidence>
<dbReference type="SUPFAM" id="SSF81660">
    <property type="entry name" value="Metal cation-transporting ATPase, ATP-binding domain N"/>
    <property type="match status" value="1"/>
</dbReference>
<dbReference type="SMART" id="SM00831">
    <property type="entry name" value="Cation_ATPase_N"/>
    <property type="match status" value="1"/>
</dbReference>
<dbReference type="GO" id="GO:0006883">
    <property type="term" value="P:intracellular sodium ion homeostasis"/>
    <property type="evidence" value="ECO:0007669"/>
    <property type="project" value="TreeGrafter"/>
</dbReference>
<evidence type="ECO:0000256" key="5">
    <source>
        <dbReference type="ARBA" id="ARBA00022723"/>
    </source>
</evidence>
<comment type="subcellular location">
    <subcellularLocation>
        <location evidence="1">Cell membrane</location>
        <topology evidence="1">Multi-pass membrane protein</topology>
    </subcellularLocation>
</comment>
<dbReference type="InterPro" id="IPR044492">
    <property type="entry name" value="P_typ_ATPase_HD_dom"/>
</dbReference>
<dbReference type="PANTHER" id="PTHR43294:SF21">
    <property type="entry name" value="CATION TRANSPORTING ATPASE"/>
    <property type="match status" value="1"/>
</dbReference>
<dbReference type="GO" id="GO:0030007">
    <property type="term" value="P:intracellular potassium ion homeostasis"/>
    <property type="evidence" value="ECO:0007669"/>
    <property type="project" value="TreeGrafter"/>
</dbReference>
<dbReference type="FunFam" id="3.40.50.1000:FF:000001">
    <property type="entry name" value="Phospholipid-transporting ATPase IC"/>
    <property type="match status" value="1"/>
</dbReference>
<feature type="transmembrane region" description="Helical" evidence="11">
    <location>
        <begin position="887"/>
        <end position="908"/>
    </location>
</feature>
<dbReference type="PRINTS" id="PR00120">
    <property type="entry name" value="HATPASE"/>
</dbReference>
<evidence type="ECO:0000313" key="13">
    <source>
        <dbReference type="EMBL" id="MBM3330615.1"/>
    </source>
</evidence>
<dbReference type="Gene3D" id="3.40.50.1000">
    <property type="entry name" value="HAD superfamily/HAD-like"/>
    <property type="match status" value="1"/>
</dbReference>
<dbReference type="GO" id="GO:0036376">
    <property type="term" value="P:sodium ion export across plasma membrane"/>
    <property type="evidence" value="ECO:0007669"/>
    <property type="project" value="TreeGrafter"/>
</dbReference>